<sequence>MTLTTTHPVLDASFASDNVAGVSPEILTALGRANADAALPYGADPVTTQLREVIKETFGHKAEILPVFNGTGANVVALQALLPRWGAAICSAQAHVNNDEGAAPERVGTVKLLPRPTPDGKLTPADVQAELKALGFVHAAQPLAVTLTQSTELGTVYTPEEIAGVADLAHAHGLGVHLDGARISNAAAALGCSLSEITSAVGVDVLSLGGTKNGAMAAEAVVVLDPERVAGTEFIQKFSMQLASKQRFISAQLLELFGTDLWRRNAGHANAQAAKLGRLLAEIPGVTLSRPTEVNATFPEVPARIAQALRERYLIHVWDTAPSGNPVLRIMCSFDTSDAQIHALLECARRAWHVKLGVVPTLGT</sequence>
<reference evidence="5 6" key="1">
    <citation type="submission" date="2020-07" db="EMBL/GenBank/DDBJ databases">
        <title>Sequencing the genomes of 1000 actinobacteria strains.</title>
        <authorList>
            <person name="Klenk H.-P."/>
        </authorList>
    </citation>
    <scope>NUCLEOTIDE SEQUENCE [LARGE SCALE GENOMIC DNA]</scope>
    <source>
        <strain evidence="5 6">DSM 15664</strain>
    </source>
</reference>
<evidence type="ECO:0000256" key="3">
    <source>
        <dbReference type="ARBA" id="ARBA00022898"/>
    </source>
</evidence>
<proteinExistence type="inferred from homology"/>
<evidence type="ECO:0000256" key="2">
    <source>
        <dbReference type="ARBA" id="ARBA00006966"/>
    </source>
</evidence>
<keyword evidence="3" id="KW-0663">Pyridoxal phosphate</keyword>
<dbReference type="EC" id="4.1.2.5" evidence="5"/>
<dbReference type="AlphaFoldDB" id="A0A7Z0J4G7"/>
<dbReference type="InterPro" id="IPR015424">
    <property type="entry name" value="PyrdxlP-dep_Trfase"/>
</dbReference>
<dbReference type="InterPro" id="IPR015421">
    <property type="entry name" value="PyrdxlP-dep_Trfase_major"/>
</dbReference>
<dbReference type="GO" id="GO:0004793">
    <property type="term" value="F:threonine aldolase activity"/>
    <property type="evidence" value="ECO:0007669"/>
    <property type="project" value="UniProtKB-EC"/>
</dbReference>
<comment type="caution">
    <text evidence="5">The sequence shown here is derived from an EMBL/GenBank/DDBJ whole genome shotgun (WGS) entry which is preliminary data.</text>
</comment>
<dbReference type="Gene3D" id="3.90.1150.10">
    <property type="entry name" value="Aspartate Aminotransferase, domain 1"/>
    <property type="match status" value="1"/>
</dbReference>
<dbReference type="GO" id="GO:0006520">
    <property type="term" value="P:amino acid metabolic process"/>
    <property type="evidence" value="ECO:0007669"/>
    <property type="project" value="InterPro"/>
</dbReference>
<evidence type="ECO:0000313" key="5">
    <source>
        <dbReference type="EMBL" id="NYJ17783.1"/>
    </source>
</evidence>
<protein>
    <submittedName>
        <fullName evidence="5">Threonine aldolase</fullName>
        <ecNumber evidence="5">4.1.2.5</ecNumber>
    </submittedName>
</protein>
<accession>A0A7Z0J4G7</accession>
<dbReference type="Gene3D" id="3.40.640.10">
    <property type="entry name" value="Type I PLP-dependent aspartate aminotransferase-like (Major domain)"/>
    <property type="match status" value="1"/>
</dbReference>
<dbReference type="InterPro" id="IPR001597">
    <property type="entry name" value="ArAA_b-elim_lyase/Thr_aldolase"/>
</dbReference>
<organism evidence="5 6">
    <name type="scientific">Nesterenkonia sandarakina</name>
    <dbReference type="NCBI Taxonomy" id="272918"/>
    <lineage>
        <taxon>Bacteria</taxon>
        <taxon>Bacillati</taxon>
        <taxon>Actinomycetota</taxon>
        <taxon>Actinomycetes</taxon>
        <taxon>Micrococcales</taxon>
        <taxon>Micrococcaceae</taxon>
        <taxon>Nesterenkonia</taxon>
    </lineage>
</organism>
<evidence type="ECO:0000313" key="6">
    <source>
        <dbReference type="Proteomes" id="UP000560069"/>
    </source>
</evidence>
<dbReference type="PANTHER" id="PTHR48097:SF5">
    <property type="entry name" value="LOW SPECIFICITY L-THREONINE ALDOLASE"/>
    <property type="match status" value="1"/>
</dbReference>
<keyword evidence="6" id="KW-1185">Reference proteome</keyword>
<feature type="domain" description="Aromatic amino acid beta-eliminating lyase/threonine aldolase" evidence="4">
    <location>
        <begin position="14"/>
        <end position="298"/>
    </location>
</feature>
<evidence type="ECO:0000259" key="4">
    <source>
        <dbReference type="Pfam" id="PF01212"/>
    </source>
</evidence>
<comment type="similarity">
    <text evidence="2">Belongs to the threonine aldolase family.</text>
</comment>
<evidence type="ECO:0000256" key="1">
    <source>
        <dbReference type="ARBA" id="ARBA00001933"/>
    </source>
</evidence>
<dbReference type="EMBL" id="JACCFQ010000001">
    <property type="protein sequence ID" value="NYJ17783.1"/>
    <property type="molecule type" value="Genomic_DNA"/>
</dbReference>
<dbReference type="InterPro" id="IPR015422">
    <property type="entry name" value="PyrdxlP-dep_Trfase_small"/>
</dbReference>
<comment type="cofactor">
    <cofactor evidence="1">
        <name>pyridoxal 5'-phosphate</name>
        <dbReference type="ChEBI" id="CHEBI:597326"/>
    </cofactor>
</comment>
<dbReference type="RefSeq" id="WP_343050665.1">
    <property type="nucleotide sequence ID" value="NZ_BAAALK010000002.1"/>
</dbReference>
<dbReference type="PANTHER" id="PTHR48097">
    <property type="entry name" value="L-THREONINE ALDOLASE-RELATED"/>
    <property type="match status" value="1"/>
</dbReference>
<dbReference type="Pfam" id="PF01212">
    <property type="entry name" value="Beta_elim_lyase"/>
    <property type="match status" value="1"/>
</dbReference>
<name>A0A7Z0J4G7_9MICC</name>
<dbReference type="Proteomes" id="UP000560069">
    <property type="component" value="Unassembled WGS sequence"/>
</dbReference>
<dbReference type="SUPFAM" id="SSF53383">
    <property type="entry name" value="PLP-dependent transferases"/>
    <property type="match status" value="1"/>
</dbReference>
<keyword evidence="5" id="KW-0456">Lyase</keyword>
<gene>
    <name evidence="5" type="ORF">HNR11_002317</name>
</gene>